<evidence type="ECO:0000259" key="3">
    <source>
        <dbReference type="PROSITE" id="PS50041"/>
    </source>
</evidence>
<reference evidence="4 5" key="1">
    <citation type="submission" date="2018-04" db="EMBL/GenBank/DDBJ databases">
        <title>The genome of golden apple snail Pomacea canaliculata provides insight into stress tolerance and invasive adaptation.</title>
        <authorList>
            <person name="Liu C."/>
            <person name="Liu B."/>
            <person name="Ren Y."/>
            <person name="Zhang Y."/>
            <person name="Wang H."/>
            <person name="Li S."/>
            <person name="Jiang F."/>
            <person name="Yin L."/>
            <person name="Zhang G."/>
            <person name="Qian W."/>
            <person name="Fan W."/>
        </authorList>
    </citation>
    <scope>NUCLEOTIDE SEQUENCE [LARGE SCALE GENOMIC DNA]</scope>
    <source>
        <strain evidence="4">SZHN2017</strain>
        <tissue evidence="4">Muscle</tissue>
    </source>
</reference>
<feature type="compositionally biased region" description="Low complexity" evidence="2">
    <location>
        <begin position="708"/>
        <end position="728"/>
    </location>
</feature>
<protein>
    <recommendedName>
        <fullName evidence="3">C-type lectin domain-containing protein</fullName>
    </recommendedName>
</protein>
<feature type="domain" description="C-type lectin" evidence="3">
    <location>
        <begin position="78"/>
        <end position="144"/>
    </location>
</feature>
<dbReference type="Proteomes" id="UP000245119">
    <property type="component" value="Linkage Group LG3"/>
</dbReference>
<dbReference type="Gene3D" id="3.10.100.10">
    <property type="entry name" value="Mannose-Binding Protein A, subunit A"/>
    <property type="match status" value="4"/>
</dbReference>
<feature type="region of interest" description="Disordered" evidence="2">
    <location>
        <begin position="694"/>
        <end position="739"/>
    </location>
</feature>
<dbReference type="InterPro" id="IPR016186">
    <property type="entry name" value="C-type_lectin-like/link_sf"/>
</dbReference>
<proteinExistence type="predicted"/>
<keyword evidence="5" id="KW-1185">Reference proteome</keyword>
<keyword evidence="1" id="KW-1015">Disulfide bond</keyword>
<dbReference type="InterPro" id="IPR001304">
    <property type="entry name" value="C-type_lectin-like"/>
</dbReference>
<feature type="compositionally biased region" description="Basic and acidic residues" evidence="2">
    <location>
        <begin position="524"/>
        <end position="534"/>
    </location>
</feature>
<dbReference type="AlphaFoldDB" id="A0A2T7PNZ7"/>
<evidence type="ECO:0000313" key="5">
    <source>
        <dbReference type="Proteomes" id="UP000245119"/>
    </source>
</evidence>
<name>A0A2T7PNZ7_POMCA</name>
<feature type="domain" description="C-type lectin" evidence="3">
    <location>
        <begin position="325"/>
        <end position="447"/>
    </location>
</feature>
<dbReference type="InterPro" id="IPR050111">
    <property type="entry name" value="C-type_lectin/snaclec_domain"/>
</dbReference>
<dbReference type="SUPFAM" id="SSF56436">
    <property type="entry name" value="C-type lectin-like"/>
    <property type="match status" value="4"/>
</dbReference>
<organism evidence="4 5">
    <name type="scientific">Pomacea canaliculata</name>
    <name type="common">Golden apple snail</name>
    <dbReference type="NCBI Taxonomy" id="400727"/>
    <lineage>
        <taxon>Eukaryota</taxon>
        <taxon>Metazoa</taxon>
        <taxon>Spiralia</taxon>
        <taxon>Lophotrochozoa</taxon>
        <taxon>Mollusca</taxon>
        <taxon>Gastropoda</taxon>
        <taxon>Caenogastropoda</taxon>
        <taxon>Architaenioglossa</taxon>
        <taxon>Ampullarioidea</taxon>
        <taxon>Ampullariidae</taxon>
        <taxon>Pomacea</taxon>
    </lineage>
</organism>
<evidence type="ECO:0000313" key="4">
    <source>
        <dbReference type="EMBL" id="PVD35149.1"/>
    </source>
</evidence>
<sequence length="739" mass="80748">MLCGLSRRRERSLRGPEGRTVRWRVVQPELHGQAGRCRVRETAARVRGSTYSSRCPPGARCPDGWYEATYNCFQRRSNNLWIGLFYDEEDGDLKWSDGSSVNFVLWKPGQSSGVQQGQTCGQVDVGTGSMVHQYCYDRHSWLCAVLRGAVPTPRTTVIAPTPAGPGSCSPRDDTWKRFGDSCYYVSTGAGDEARTWREARAWCLNKSADLVSITSQKEQLFLQTLINKVTVQALWVGLSQLDIQHGVFWSDGSPVAYENWDASEPNNFGGSKLCVDILPRNGRWSDESCALEMGFVCEDSLIGSHPVTGATVSLTGYCPSGFRGIGVKCFRIIGNREGEQPRDWATARDYCQGLGPHYSLATVASAAENDFLVTLLPEDGVATWVGLLRMTDGTFVWTDHSDVTYSNWNIGEPNGGMDACVYMRGTARDAGLWSSAPCGLTANFICQTFVDSSVSTPELIPNPVMPSKDLNLSSLGATNMSISRPRGKAPNSFARPWRPVCLSSTMPTPRLSCSASSTGSHVPQQRELKPHSDPKPPSGQCVGVDYWISSGPVCFLFMTDDHVTFYEARMRCEALDATLVAVHDNATLQFLASMFSGQLWIGLISSETEGFVWLDRSAVEFTSWADSQPSGTGQEGVPEHCVAMDSQTLTWDDKDCAAHLGYICSKLQEVDDSTMTPPPIATFTDVLVPHPVAQKTPSLPSGKPPRTSPVLVSSTVTSTMVSSPVTSTRKVHTCQSHQP</sequence>
<dbReference type="PROSITE" id="PS00615">
    <property type="entry name" value="C_TYPE_LECTIN_1"/>
    <property type="match status" value="3"/>
</dbReference>
<gene>
    <name evidence="4" type="ORF">C0Q70_06430</name>
</gene>
<dbReference type="Pfam" id="PF00059">
    <property type="entry name" value="Lectin_C"/>
    <property type="match status" value="4"/>
</dbReference>
<evidence type="ECO:0000256" key="2">
    <source>
        <dbReference type="SAM" id="MobiDB-lite"/>
    </source>
</evidence>
<feature type="compositionally biased region" description="Polar residues" evidence="2">
    <location>
        <begin position="511"/>
        <end position="523"/>
    </location>
</feature>
<evidence type="ECO:0000256" key="1">
    <source>
        <dbReference type="ARBA" id="ARBA00023157"/>
    </source>
</evidence>
<dbReference type="PANTHER" id="PTHR22803">
    <property type="entry name" value="MANNOSE, PHOSPHOLIPASE, LECTIN RECEPTOR RELATED"/>
    <property type="match status" value="1"/>
</dbReference>
<feature type="region of interest" description="Disordered" evidence="2">
    <location>
        <begin position="511"/>
        <end position="537"/>
    </location>
</feature>
<comment type="caution">
    <text evidence="4">The sequence shown here is derived from an EMBL/GenBank/DDBJ whole genome shotgun (WGS) entry which is preliminary data.</text>
</comment>
<feature type="domain" description="C-type lectin" evidence="3">
    <location>
        <begin position="178"/>
        <end position="298"/>
    </location>
</feature>
<dbReference type="OrthoDB" id="6161136at2759"/>
<feature type="domain" description="C-type lectin" evidence="3">
    <location>
        <begin position="550"/>
        <end position="665"/>
    </location>
</feature>
<accession>A0A2T7PNZ7</accession>
<dbReference type="InterPro" id="IPR016187">
    <property type="entry name" value="CTDL_fold"/>
</dbReference>
<dbReference type="SMART" id="SM00034">
    <property type="entry name" value="CLECT"/>
    <property type="match status" value="4"/>
</dbReference>
<dbReference type="CDD" id="cd00037">
    <property type="entry name" value="CLECT"/>
    <property type="match status" value="4"/>
</dbReference>
<dbReference type="EMBL" id="PZQS01000003">
    <property type="protein sequence ID" value="PVD35149.1"/>
    <property type="molecule type" value="Genomic_DNA"/>
</dbReference>
<dbReference type="PROSITE" id="PS50041">
    <property type="entry name" value="C_TYPE_LECTIN_2"/>
    <property type="match status" value="4"/>
</dbReference>
<dbReference type="InterPro" id="IPR018378">
    <property type="entry name" value="C-type_lectin_CS"/>
</dbReference>